<evidence type="ECO:0000256" key="7">
    <source>
        <dbReference type="ARBA" id="ARBA00022687"/>
    </source>
</evidence>
<organism evidence="15 16">
    <name type="scientific">Oreochromis aureus</name>
    <name type="common">Israeli tilapia</name>
    <name type="synonym">Chromis aureus</name>
    <dbReference type="NCBI Taxonomy" id="47969"/>
    <lineage>
        <taxon>Eukaryota</taxon>
        <taxon>Metazoa</taxon>
        <taxon>Chordata</taxon>
        <taxon>Craniata</taxon>
        <taxon>Vertebrata</taxon>
        <taxon>Euteleostomi</taxon>
        <taxon>Actinopterygii</taxon>
        <taxon>Neopterygii</taxon>
        <taxon>Teleostei</taxon>
        <taxon>Neoteleostei</taxon>
        <taxon>Acanthomorphata</taxon>
        <taxon>Ovalentaria</taxon>
        <taxon>Cichlomorphae</taxon>
        <taxon>Cichliformes</taxon>
        <taxon>Cichlidae</taxon>
        <taxon>African cichlids</taxon>
        <taxon>Pseudocrenilabrinae</taxon>
        <taxon>Oreochromini</taxon>
        <taxon>Oreochromis</taxon>
    </lineage>
</organism>
<sequence>MSSTEESSGNVLHRLIQEQLRYGNPTDTRTLLAIQQQALRGGSGSNSGPSSGGEMSSSPQSSLESLTQEDPLYPQLSARQEPQGQEHQGDYHHSESGYQLHGEKLPTYEQAKAQSQYMAWQLHEGKLLHEGVFHEEADLMALKCSHVRSLSEHRMQISLERKDAAAKAEAIKITSHSYPELPYYSPQCYQGLGPNMDKCNPPPEYSAPIQGQGFIPHQVQESVQPQQHRYVQSGQPAEPPCYDTFNSLPPAGLEEPNQVELLLMENERLRQELEAHREKSGRIQKLEQEIQRISEAHETLREASNKRENLEQTLRRRLVAEVRRLQDFNRDLRENLENARTHVAKEVKAADHNQNIMAKLLEQNEEQNAERERMERELQRLRSTAEEQNLRAKRLEEALEAARGRGRQLEEELRRKRAYVEKVERLQSALAQLQSTCEKRESLEMKLRTRLEQELRSLRAQQRQSQPPGMTMNSLQERLREREERILALEADVVRWEQKYLEESTMRQFAMEVAATAAAQRDTTIINHSPCHSSNNSFNEDLPVADHRNQEMENRIRALYAQILEKDAVIKILNQRLHQDQGRKDEQSPPANLLNAAGATLRPASSTPSISPTKSNTKTRGKSLSDDQTLPSRQFSAQSEPGTLERQEEGTKTKEAATTTKLNSDKAAPKKLLLNPFRGLDELDSEAVEIFI</sequence>
<name>A0A668VT88_OREAU</name>
<feature type="compositionally biased region" description="Polar residues" evidence="13">
    <location>
        <begin position="603"/>
        <end position="618"/>
    </location>
</feature>
<dbReference type="Ensembl" id="ENSOABT00000055130.2">
    <property type="protein sequence ID" value="ENSOABP00000053769.2"/>
    <property type="gene ID" value="ENSOABG00000023744.2"/>
</dbReference>
<dbReference type="GO" id="GO:0030334">
    <property type="term" value="P:regulation of cell migration"/>
    <property type="evidence" value="ECO:0007669"/>
    <property type="project" value="TreeGrafter"/>
</dbReference>
<dbReference type="AlphaFoldDB" id="A0A668VT88"/>
<dbReference type="InterPro" id="IPR009114">
    <property type="entry name" value="Angiomotin"/>
</dbReference>
<dbReference type="PANTHER" id="PTHR14826">
    <property type="entry name" value="ANGIOMOTIN"/>
    <property type="match status" value="1"/>
</dbReference>
<dbReference type="GO" id="GO:0035329">
    <property type="term" value="P:hippo signaling"/>
    <property type="evidence" value="ECO:0007669"/>
    <property type="project" value="TreeGrafter"/>
</dbReference>
<evidence type="ECO:0000256" key="9">
    <source>
        <dbReference type="ARBA" id="ARBA00022949"/>
    </source>
</evidence>
<feature type="coiled-coil region" evidence="12">
    <location>
        <begin position="259"/>
        <end position="446"/>
    </location>
</feature>
<dbReference type="GO" id="GO:0016055">
    <property type="term" value="P:Wnt signaling pathway"/>
    <property type="evidence" value="ECO:0007669"/>
    <property type="project" value="UniProtKB-KW"/>
</dbReference>
<evidence type="ECO:0000256" key="12">
    <source>
        <dbReference type="SAM" id="Coils"/>
    </source>
</evidence>
<feature type="compositionally biased region" description="Polar residues" evidence="13">
    <location>
        <begin position="626"/>
        <end position="641"/>
    </location>
</feature>
<dbReference type="GO" id="GO:0005886">
    <property type="term" value="C:plasma membrane"/>
    <property type="evidence" value="ECO:0007669"/>
    <property type="project" value="TreeGrafter"/>
</dbReference>
<reference evidence="15" key="1">
    <citation type="submission" date="2025-08" db="UniProtKB">
        <authorList>
            <consortium name="Ensembl"/>
        </authorList>
    </citation>
    <scope>IDENTIFICATION</scope>
</reference>
<dbReference type="GO" id="GO:0055037">
    <property type="term" value="C:recycling endosome"/>
    <property type="evidence" value="ECO:0007669"/>
    <property type="project" value="UniProtKB-SubCell"/>
</dbReference>
<evidence type="ECO:0000313" key="15">
    <source>
        <dbReference type="Ensembl" id="ENSOABP00000053769.2"/>
    </source>
</evidence>
<keyword evidence="8" id="KW-0967">Endosome</keyword>
<evidence type="ECO:0000313" key="16">
    <source>
        <dbReference type="Proteomes" id="UP000472276"/>
    </source>
</evidence>
<evidence type="ECO:0000256" key="1">
    <source>
        <dbReference type="ARBA" id="ARBA00004172"/>
    </source>
</evidence>
<dbReference type="InterPro" id="IPR051747">
    <property type="entry name" value="Angiomotin-like"/>
</dbReference>
<dbReference type="GeneID" id="116316949"/>
<dbReference type="KEGG" id="oau:116316949"/>
<evidence type="ECO:0000256" key="2">
    <source>
        <dbReference type="ARBA" id="ARBA00004188"/>
    </source>
</evidence>
<comment type="subcellular location">
    <subcellularLocation>
        <location evidence="2">Cell projection</location>
        <location evidence="2">Podosome</location>
    </subcellularLocation>
    <subcellularLocation>
        <location evidence="3">Cytoplasm</location>
    </subcellularLocation>
    <subcellularLocation>
        <location evidence="1">Recycling endosome</location>
    </subcellularLocation>
</comment>
<dbReference type="PANTHER" id="PTHR14826:SF3">
    <property type="entry name" value="ANGIOMOTIN-LIKE PROTEIN 2"/>
    <property type="match status" value="1"/>
</dbReference>
<dbReference type="GO" id="GO:0030036">
    <property type="term" value="P:actin cytoskeleton organization"/>
    <property type="evidence" value="ECO:0007669"/>
    <property type="project" value="TreeGrafter"/>
</dbReference>
<gene>
    <name evidence="15" type="primary">LOC116316949</name>
</gene>
<evidence type="ECO:0000256" key="13">
    <source>
        <dbReference type="SAM" id="MobiDB-lite"/>
    </source>
</evidence>
<comment type="similarity">
    <text evidence="4">Belongs to the angiomotin family.</text>
</comment>
<dbReference type="GO" id="GO:0002102">
    <property type="term" value="C:podosome"/>
    <property type="evidence" value="ECO:0007669"/>
    <property type="project" value="UniProtKB-SubCell"/>
</dbReference>
<dbReference type="Pfam" id="PF12240">
    <property type="entry name" value="Angiomotin_C"/>
    <property type="match status" value="1"/>
</dbReference>
<dbReference type="PRINTS" id="PR01807">
    <property type="entry name" value="ANGIOMOTIN"/>
</dbReference>
<keyword evidence="5" id="KW-0963">Cytoplasm</keyword>
<feature type="domain" description="Angiomotin C-terminal" evidence="14">
    <location>
        <begin position="419"/>
        <end position="623"/>
    </location>
</feature>
<feature type="compositionally biased region" description="Basic and acidic residues" evidence="13">
    <location>
        <begin position="643"/>
        <end position="655"/>
    </location>
</feature>
<accession>A0A668VT88</accession>
<feature type="region of interest" description="Disordered" evidence="13">
    <location>
        <begin position="22"/>
        <end position="68"/>
    </location>
</feature>
<dbReference type="GO" id="GO:0003365">
    <property type="term" value="P:establishment of cell polarity involved in ameboidal cell migration"/>
    <property type="evidence" value="ECO:0007669"/>
    <property type="project" value="TreeGrafter"/>
</dbReference>
<dbReference type="GO" id="GO:0005923">
    <property type="term" value="C:bicellular tight junction"/>
    <property type="evidence" value="ECO:0007669"/>
    <property type="project" value="TreeGrafter"/>
</dbReference>
<feature type="region of interest" description="Disordered" evidence="13">
    <location>
        <begin position="598"/>
        <end position="667"/>
    </location>
</feature>
<feature type="compositionally biased region" description="Polar residues" evidence="13">
    <location>
        <begin position="25"/>
        <end position="38"/>
    </location>
</feature>
<dbReference type="Proteomes" id="UP000472276">
    <property type="component" value="Unassembled WGS sequence"/>
</dbReference>
<evidence type="ECO:0000259" key="14">
    <source>
        <dbReference type="Pfam" id="PF12240"/>
    </source>
</evidence>
<dbReference type="RefSeq" id="XP_031591450.2">
    <property type="nucleotide sequence ID" value="XM_031735590.2"/>
</dbReference>
<evidence type="ECO:0000256" key="10">
    <source>
        <dbReference type="ARBA" id="ARBA00023054"/>
    </source>
</evidence>
<keyword evidence="9" id="KW-0965">Cell junction</keyword>
<evidence type="ECO:0000256" key="6">
    <source>
        <dbReference type="ARBA" id="ARBA00022553"/>
    </source>
</evidence>
<keyword evidence="16" id="KW-1185">Reference proteome</keyword>
<keyword evidence="6" id="KW-0597">Phosphoprotein</keyword>
<evidence type="ECO:0000256" key="5">
    <source>
        <dbReference type="ARBA" id="ARBA00022490"/>
    </source>
</evidence>
<evidence type="ECO:0000256" key="8">
    <source>
        <dbReference type="ARBA" id="ARBA00022753"/>
    </source>
</evidence>
<reference evidence="15" key="2">
    <citation type="submission" date="2025-09" db="UniProtKB">
        <authorList>
            <consortium name="Ensembl"/>
        </authorList>
    </citation>
    <scope>IDENTIFICATION</scope>
</reference>
<evidence type="ECO:0000256" key="3">
    <source>
        <dbReference type="ARBA" id="ARBA00004496"/>
    </source>
</evidence>
<evidence type="ECO:0000256" key="11">
    <source>
        <dbReference type="ARBA" id="ARBA00023273"/>
    </source>
</evidence>
<proteinExistence type="inferred from homology"/>
<feature type="coiled-coil region" evidence="12">
    <location>
        <begin position="472"/>
        <end position="499"/>
    </location>
</feature>
<keyword evidence="7" id="KW-0879">Wnt signaling pathway</keyword>
<protein>
    <recommendedName>
        <fullName evidence="14">Angiomotin C-terminal domain-containing protein</fullName>
    </recommendedName>
</protein>
<dbReference type="OMA" id="NSHSYPE"/>
<evidence type="ECO:0000256" key="4">
    <source>
        <dbReference type="ARBA" id="ARBA00010300"/>
    </source>
</evidence>
<dbReference type="InterPro" id="IPR024646">
    <property type="entry name" value="Angiomotin_C"/>
</dbReference>
<keyword evidence="11" id="KW-0966">Cell projection</keyword>
<keyword evidence="10 12" id="KW-0175">Coiled coil</keyword>
<dbReference type="GO" id="GO:0001525">
    <property type="term" value="P:angiogenesis"/>
    <property type="evidence" value="ECO:0007669"/>
    <property type="project" value="TreeGrafter"/>
</dbReference>
<feature type="compositionally biased region" description="Low complexity" evidence="13">
    <location>
        <begin position="46"/>
        <end position="66"/>
    </location>
</feature>